<dbReference type="Gene3D" id="3.30.420.10">
    <property type="entry name" value="Ribonuclease H-like superfamily/Ribonuclease H"/>
    <property type="match status" value="1"/>
</dbReference>
<dbReference type="PANTHER" id="PTHR35046:SF18">
    <property type="entry name" value="RNA-DIRECTED DNA POLYMERASE"/>
    <property type="match status" value="1"/>
</dbReference>
<evidence type="ECO:0000313" key="2">
    <source>
        <dbReference type="Proteomes" id="UP000765509"/>
    </source>
</evidence>
<comment type="caution">
    <text evidence="1">The sequence shown here is derived from an EMBL/GenBank/DDBJ whole genome shotgun (WGS) entry which is preliminary data.</text>
</comment>
<dbReference type="InterPro" id="IPR012337">
    <property type="entry name" value="RNaseH-like_sf"/>
</dbReference>
<reference evidence="1" key="1">
    <citation type="submission" date="2021-03" db="EMBL/GenBank/DDBJ databases">
        <title>Draft genome sequence of rust myrtle Austropuccinia psidii MF-1, a brazilian biotype.</title>
        <authorList>
            <person name="Quecine M.C."/>
            <person name="Pachon D.M.R."/>
            <person name="Bonatelli M.L."/>
            <person name="Correr F.H."/>
            <person name="Franceschini L.M."/>
            <person name="Leite T.F."/>
            <person name="Margarido G.R.A."/>
            <person name="Almeida C.A."/>
            <person name="Ferrarezi J.A."/>
            <person name="Labate C.A."/>
        </authorList>
    </citation>
    <scope>NUCLEOTIDE SEQUENCE</scope>
    <source>
        <strain evidence="1">MF-1</strain>
    </source>
</reference>
<dbReference type="OrthoDB" id="2273864at2759"/>
<dbReference type="PANTHER" id="PTHR35046">
    <property type="entry name" value="ZINC KNUCKLE (CCHC-TYPE) FAMILY PROTEIN"/>
    <property type="match status" value="1"/>
</dbReference>
<dbReference type="AlphaFoldDB" id="A0A9Q3PJE7"/>
<keyword evidence="2" id="KW-1185">Reference proteome</keyword>
<protein>
    <recommendedName>
        <fullName evidence="3">Integrase catalytic domain-containing protein</fullName>
    </recommendedName>
</protein>
<dbReference type="SUPFAM" id="SSF53098">
    <property type="entry name" value="Ribonuclease H-like"/>
    <property type="match status" value="1"/>
</dbReference>
<dbReference type="Proteomes" id="UP000765509">
    <property type="component" value="Unassembled WGS sequence"/>
</dbReference>
<dbReference type="InterPro" id="IPR036397">
    <property type="entry name" value="RNaseH_sf"/>
</dbReference>
<organism evidence="1 2">
    <name type="scientific">Austropuccinia psidii MF-1</name>
    <dbReference type="NCBI Taxonomy" id="1389203"/>
    <lineage>
        <taxon>Eukaryota</taxon>
        <taxon>Fungi</taxon>
        <taxon>Dikarya</taxon>
        <taxon>Basidiomycota</taxon>
        <taxon>Pucciniomycotina</taxon>
        <taxon>Pucciniomycetes</taxon>
        <taxon>Pucciniales</taxon>
        <taxon>Sphaerophragmiaceae</taxon>
        <taxon>Austropuccinia</taxon>
    </lineage>
</organism>
<dbReference type="GO" id="GO:0003676">
    <property type="term" value="F:nucleic acid binding"/>
    <property type="evidence" value="ECO:0007669"/>
    <property type="project" value="InterPro"/>
</dbReference>
<name>A0A9Q3PJE7_9BASI</name>
<gene>
    <name evidence="1" type="ORF">O181_103075</name>
</gene>
<sequence>MTAPYQDTFLWIAKERIVRPENGGQCGKKNSEYCKTCEIFQKYNKSTGNRLGNMFKFQEPSRPWEIIHMGWLTGLPQRGDRSYNSYIFLFERFRNTLIFLPCHKDDEEIDADPLIWNRVVSWTVILADIISDRDTRFTSALWTKIYQLFVTKLSFSTAFTHKLMA</sequence>
<accession>A0A9Q3PJE7</accession>
<dbReference type="EMBL" id="AVOT02074122">
    <property type="protein sequence ID" value="MBW0563360.1"/>
    <property type="molecule type" value="Genomic_DNA"/>
</dbReference>
<evidence type="ECO:0008006" key="3">
    <source>
        <dbReference type="Google" id="ProtNLM"/>
    </source>
</evidence>
<proteinExistence type="predicted"/>
<evidence type="ECO:0000313" key="1">
    <source>
        <dbReference type="EMBL" id="MBW0563360.1"/>
    </source>
</evidence>